<gene>
    <name evidence="7" type="ORF">CKM354_000571800</name>
</gene>
<evidence type="ECO:0000313" key="8">
    <source>
        <dbReference type="Proteomes" id="UP000825890"/>
    </source>
</evidence>
<feature type="region of interest" description="Disordered" evidence="5">
    <location>
        <begin position="186"/>
        <end position="309"/>
    </location>
</feature>
<dbReference type="AlphaFoldDB" id="A0A9P3CQ61"/>
<proteinExistence type="predicted"/>
<feature type="region of interest" description="Disordered" evidence="5">
    <location>
        <begin position="576"/>
        <end position="604"/>
    </location>
</feature>
<feature type="compositionally biased region" description="Polar residues" evidence="5">
    <location>
        <begin position="210"/>
        <end position="219"/>
    </location>
</feature>
<evidence type="ECO:0000256" key="4">
    <source>
        <dbReference type="PROSITE-ProRule" id="PRU00452"/>
    </source>
</evidence>
<feature type="region of interest" description="Disordered" evidence="5">
    <location>
        <begin position="120"/>
        <end position="160"/>
    </location>
</feature>
<evidence type="ECO:0000259" key="6">
    <source>
        <dbReference type="PROSITE" id="PS51044"/>
    </source>
</evidence>
<name>A0A9P3CQ61_9PEZI</name>
<dbReference type="GO" id="GO:0061665">
    <property type="term" value="F:SUMO ligase activity"/>
    <property type="evidence" value="ECO:0007669"/>
    <property type="project" value="TreeGrafter"/>
</dbReference>
<dbReference type="RefSeq" id="XP_044656935.1">
    <property type="nucleotide sequence ID" value="XM_044801000.1"/>
</dbReference>
<dbReference type="PROSITE" id="PS51044">
    <property type="entry name" value="ZF_SP_RING"/>
    <property type="match status" value="1"/>
</dbReference>
<evidence type="ECO:0000256" key="3">
    <source>
        <dbReference type="ARBA" id="ARBA00022833"/>
    </source>
</evidence>
<evidence type="ECO:0000256" key="1">
    <source>
        <dbReference type="ARBA" id="ARBA00022723"/>
    </source>
</evidence>
<evidence type="ECO:0000313" key="7">
    <source>
        <dbReference type="EMBL" id="GIZ42448.1"/>
    </source>
</evidence>
<keyword evidence="3" id="KW-0862">Zinc</keyword>
<reference evidence="7 8" key="1">
    <citation type="submission" date="2021-01" db="EMBL/GenBank/DDBJ databases">
        <title>Cercospora kikuchii MAFF 305040 whole genome shotgun sequence.</title>
        <authorList>
            <person name="Kashiwa T."/>
            <person name="Suzuki T."/>
        </authorList>
    </citation>
    <scope>NUCLEOTIDE SEQUENCE [LARGE SCALE GENOMIC DNA]</scope>
    <source>
        <strain evidence="7 8">MAFF 305040</strain>
    </source>
</reference>
<accession>A0A9P3CQ61</accession>
<dbReference type="GeneID" id="68291293"/>
<keyword evidence="8" id="KW-1185">Reference proteome</keyword>
<dbReference type="Proteomes" id="UP000825890">
    <property type="component" value="Unassembled WGS sequence"/>
</dbReference>
<dbReference type="PANTHER" id="PTHR10782">
    <property type="entry name" value="ZINC FINGER MIZ DOMAIN-CONTAINING PROTEIN"/>
    <property type="match status" value="1"/>
</dbReference>
<keyword evidence="1" id="KW-0479">Metal-binding</keyword>
<keyword evidence="2 4" id="KW-0863">Zinc-finger</keyword>
<feature type="compositionally biased region" description="Basic and acidic residues" evidence="5">
    <location>
        <begin position="1017"/>
        <end position="1033"/>
    </location>
</feature>
<dbReference type="GO" id="GO:0016925">
    <property type="term" value="P:protein sumoylation"/>
    <property type="evidence" value="ECO:0007669"/>
    <property type="project" value="TreeGrafter"/>
</dbReference>
<dbReference type="InterPro" id="IPR013083">
    <property type="entry name" value="Znf_RING/FYVE/PHD"/>
</dbReference>
<comment type="caution">
    <text evidence="7">The sequence shown here is derived from an EMBL/GenBank/DDBJ whole genome shotgun (WGS) entry which is preliminary data.</text>
</comment>
<feature type="compositionally biased region" description="Polar residues" evidence="5">
    <location>
        <begin position="271"/>
        <end position="284"/>
    </location>
</feature>
<sequence>MLAPAEPVAKRKRLEGPILHAIAETNAGQQDRWASKRRDNSAHASPAAPTARNPLSTTNVVISLDEDEDTNGQEAPIAPARHFNAFEAGALLGSHTRMESNPVHVFERVNYQVPSFSLADPETALPSGQLPARKSMDPTTRSAPSLPSPAPSDENTNSPTLAENQLNALRGRQLSGQQRLSMDHNIVTNIRPPVPRSPLTVQSPGLPRQQLPQPSVSNPSPLPRAGAAPVPATLPHQSTAYAQPPRPSPQLAPQSQTLHQRRSFQGHPQRRQPSGATLHSNAPPLQSPPIASAGHGHPQQLQHVTQVPAASRVPKKTLLARLETKTSELHAVLSNVDHGRLKLLRDAVEKEDWFYQVLSQIFCLRSVMPSLLPKSLKDIPDSSWVAVEGLICSNDLVNKDLLNFFADFPEPIMEIYSDSLNVRELYEQRARSVKAFLAALPQYWMPMLNKGFEMLAPPLVEDMVDVLRLHSIVLQTTCFRAIARRVWGLEDTPGTEAILRLHELDQQAYPYIMQGWRRNEQEKFQALAAFRNLFTIWNNYQQQQQQLGGASDTLPVFSIPPEIEAVFRMMPPSLASKLQPQQQRQQILPRSIHQQSQSPIQQSPLQTRAPSQMWAQPQLHVNMPPPSPMLASSGGQTLLQSPLFAGQSHGVRAMPSPNVPSNPAARSGQARFVKTRVFPTFEETPRPQPTHPDSNRSALHQAYLRSPTLKAFDNDVDASKLFRHVVGYALPPATIRKKLSVQVATFELSHTTFRRIPKTVSSTIPGAPKVRTINENSVLYRVRCCAVPAAGYTTESSWVVADNTWPEELSFELNGVQLDCRRKLHHGRYLPIDVTSYVVSGENKLKILNCRLADDKRKFDFAVAVEEIGIMSYDSIKRNLGLISEQDSLAAIKKALSGSDDDADDEIAVTSSNMTISMVEPLSQARLVDTPVRGVNCLHKDVFDLDVFLSVCKRQKPDWPAVVDCWRCPLCRGDVRPQTLIVDEFLINVRAELARRNALDTKAIIIDADGNWKPKIEERTGVRSPSLEREGSSRRASAGPPKGVEIIELD</sequence>
<evidence type="ECO:0000256" key="2">
    <source>
        <dbReference type="ARBA" id="ARBA00022771"/>
    </source>
</evidence>
<dbReference type="OrthoDB" id="27975at2759"/>
<dbReference type="GO" id="GO:0008270">
    <property type="term" value="F:zinc ion binding"/>
    <property type="evidence" value="ECO:0007669"/>
    <property type="project" value="UniProtKB-KW"/>
</dbReference>
<dbReference type="Gene3D" id="3.30.40.10">
    <property type="entry name" value="Zinc/RING finger domain, C3HC4 (zinc finger)"/>
    <property type="match status" value="1"/>
</dbReference>
<dbReference type="GO" id="GO:0000785">
    <property type="term" value="C:chromatin"/>
    <property type="evidence" value="ECO:0007669"/>
    <property type="project" value="TreeGrafter"/>
</dbReference>
<dbReference type="Pfam" id="PF02891">
    <property type="entry name" value="zf-MIZ"/>
    <property type="match status" value="1"/>
</dbReference>
<feature type="region of interest" description="Disordered" evidence="5">
    <location>
        <begin position="1017"/>
        <end position="1050"/>
    </location>
</feature>
<feature type="region of interest" description="Disordered" evidence="5">
    <location>
        <begin position="22"/>
        <end position="57"/>
    </location>
</feature>
<feature type="domain" description="SP-RING-type" evidence="6">
    <location>
        <begin position="903"/>
        <end position="995"/>
    </location>
</feature>
<organism evidence="7 8">
    <name type="scientific">Cercospora kikuchii</name>
    <dbReference type="NCBI Taxonomy" id="84275"/>
    <lineage>
        <taxon>Eukaryota</taxon>
        <taxon>Fungi</taxon>
        <taxon>Dikarya</taxon>
        <taxon>Ascomycota</taxon>
        <taxon>Pezizomycotina</taxon>
        <taxon>Dothideomycetes</taxon>
        <taxon>Dothideomycetidae</taxon>
        <taxon>Mycosphaerellales</taxon>
        <taxon>Mycosphaerellaceae</taxon>
        <taxon>Cercospora</taxon>
    </lineage>
</organism>
<evidence type="ECO:0000256" key="5">
    <source>
        <dbReference type="SAM" id="MobiDB-lite"/>
    </source>
</evidence>
<dbReference type="InterPro" id="IPR004181">
    <property type="entry name" value="Znf_MIZ"/>
</dbReference>
<protein>
    <recommendedName>
        <fullName evidence="6">SP-RING-type domain-containing protein</fullName>
    </recommendedName>
</protein>
<dbReference type="EMBL" id="BOLY01000003">
    <property type="protein sequence ID" value="GIZ42448.1"/>
    <property type="molecule type" value="Genomic_DNA"/>
</dbReference>
<dbReference type="PANTHER" id="PTHR10782:SF4">
    <property type="entry name" value="TONALLI, ISOFORM E"/>
    <property type="match status" value="1"/>
</dbReference>
<feature type="compositionally biased region" description="Basic residues" evidence="5">
    <location>
        <begin position="259"/>
        <end position="270"/>
    </location>
</feature>